<name>A0A1B2DFH3_9BACL</name>
<reference evidence="1" key="1">
    <citation type="submission" date="2016-08" db="EMBL/GenBank/DDBJ databases">
        <title>Complete Genome Seqeunce of Paenibacillus sp. BIHB 4019 from tea rhizoplane.</title>
        <authorList>
            <person name="Thakur R."/>
            <person name="Swarnkar M.K."/>
            <person name="Gulati A."/>
        </authorList>
    </citation>
    <scope>NUCLEOTIDE SEQUENCE [LARGE SCALE GENOMIC DNA]</scope>
    <source>
        <strain evidence="1">BIHB4019</strain>
    </source>
</reference>
<dbReference type="AlphaFoldDB" id="A0A1B2DFH3"/>
<gene>
    <name evidence="1" type="ORF">BBD42_08310</name>
</gene>
<evidence type="ECO:0000313" key="1">
    <source>
        <dbReference type="EMBL" id="ANY66461.1"/>
    </source>
</evidence>
<sequence length="69" mass="7589">MEIEMMPASADYKRATAAELVTLFITDISLPQNTKFSHVSVTLLFSEKIQTKSLLQNGNCPPCDSLDSP</sequence>
<proteinExistence type="predicted"/>
<dbReference type="RefSeq" id="WP_099517790.1">
    <property type="nucleotide sequence ID" value="NZ_CP016808.1"/>
</dbReference>
<accession>A0A1B2DFH3</accession>
<organism evidence="1">
    <name type="scientific">Paenibacillus sp. BIHB 4019</name>
    <dbReference type="NCBI Taxonomy" id="1870819"/>
    <lineage>
        <taxon>Bacteria</taxon>
        <taxon>Bacillati</taxon>
        <taxon>Bacillota</taxon>
        <taxon>Bacilli</taxon>
        <taxon>Bacillales</taxon>
        <taxon>Paenibacillaceae</taxon>
        <taxon>Paenibacillus</taxon>
    </lineage>
</organism>
<dbReference type="EMBL" id="CP016808">
    <property type="protein sequence ID" value="ANY66461.1"/>
    <property type="molecule type" value="Genomic_DNA"/>
</dbReference>
<protein>
    <submittedName>
        <fullName evidence="1">Uncharacterized protein</fullName>
    </submittedName>
</protein>